<accession>A0ABM1SDY0</accession>
<keyword evidence="1" id="KW-1185">Reference proteome</keyword>
<proteinExistence type="predicted"/>
<dbReference type="GeneID" id="111085814"/>
<reference evidence="2" key="1">
    <citation type="submission" date="2025-08" db="UniProtKB">
        <authorList>
            <consortium name="RefSeq"/>
        </authorList>
    </citation>
    <scope>IDENTIFICATION</scope>
    <source>
        <tissue evidence="2">Muscle</tissue>
    </source>
</reference>
<sequence length="230" mass="27192">MEFRLPTSFPIQRKVLEKWKHLLDEKRFKALQPIQETFNDDVGVRHKQIGHIHESWMMELEPINHKSRSDDLSSCHSKQSFQDYVDSFNRKRHLPLGSEDNMLPPARDNSRRQKFISKSLESLKLPPINQRFPEQIYVDTGVGPLNYWQTIAADNFIDSELRKRTRLRMREKVTASQVCMNYEEETEEDPELVDRELGLSKKRSVVKGPKETNTHSRWMSKIPGLSWKME</sequence>
<evidence type="ECO:0000313" key="1">
    <source>
        <dbReference type="Proteomes" id="UP000694941"/>
    </source>
</evidence>
<organism evidence="1 2">
    <name type="scientific">Limulus polyphemus</name>
    <name type="common">Atlantic horseshoe crab</name>
    <dbReference type="NCBI Taxonomy" id="6850"/>
    <lineage>
        <taxon>Eukaryota</taxon>
        <taxon>Metazoa</taxon>
        <taxon>Ecdysozoa</taxon>
        <taxon>Arthropoda</taxon>
        <taxon>Chelicerata</taxon>
        <taxon>Merostomata</taxon>
        <taxon>Xiphosura</taxon>
        <taxon>Limulidae</taxon>
        <taxon>Limulus</taxon>
    </lineage>
</organism>
<name>A0ABM1SDY0_LIMPO</name>
<dbReference type="RefSeq" id="XP_022241835.1">
    <property type="nucleotide sequence ID" value="XM_022386127.1"/>
</dbReference>
<dbReference type="Proteomes" id="UP000694941">
    <property type="component" value="Unplaced"/>
</dbReference>
<gene>
    <name evidence="2" type="primary">LOC111085814</name>
</gene>
<evidence type="ECO:0000313" key="2">
    <source>
        <dbReference type="RefSeq" id="XP_022241835.1"/>
    </source>
</evidence>
<protein>
    <submittedName>
        <fullName evidence="2">Uncharacterized protein LOC111085814</fullName>
    </submittedName>
</protein>